<reference evidence="1 2" key="1">
    <citation type="journal article" date="2018" name="Nat. Ecol. Evol.">
        <title>Pezizomycetes genomes reveal the molecular basis of ectomycorrhizal truffle lifestyle.</title>
        <authorList>
            <person name="Murat C."/>
            <person name="Payen T."/>
            <person name="Noel B."/>
            <person name="Kuo A."/>
            <person name="Morin E."/>
            <person name="Chen J."/>
            <person name="Kohler A."/>
            <person name="Krizsan K."/>
            <person name="Balestrini R."/>
            <person name="Da Silva C."/>
            <person name="Montanini B."/>
            <person name="Hainaut M."/>
            <person name="Levati E."/>
            <person name="Barry K.W."/>
            <person name="Belfiori B."/>
            <person name="Cichocki N."/>
            <person name="Clum A."/>
            <person name="Dockter R.B."/>
            <person name="Fauchery L."/>
            <person name="Guy J."/>
            <person name="Iotti M."/>
            <person name="Le Tacon F."/>
            <person name="Lindquist E.A."/>
            <person name="Lipzen A."/>
            <person name="Malagnac F."/>
            <person name="Mello A."/>
            <person name="Molinier V."/>
            <person name="Miyauchi S."/>
            <person name="Poulain J."/>
            <person name="Riccioni C."/>
            <person name="Rubini A."/>
            <person name="Sitrit Y."/>
            <person name="Splivallo R."/>
            <person name="Traeger S."/>
            <person name="Wang M."/>
            <person name="Zifcakova L."/>
            <person name="Wipf D."/>
            <person name="Zambonelli A."/>
            <person name="Paolocci F."/>
            <person name="Nowrousian M."/>
            <person name="Ottonello S."/>
            <person name="Baldrian P."/>
            <person name="Spatafora J.W."/>
            <person name="Henrissat B."/>
            <person name="Nagy L.G."/>
            <person name="Aury J.M."/>
            <person name="Wincker P."/>
            <person name="Grigoriev I.V."/>
            <person name="Bonfante P."/>
            <person name="Martin F.M."/>
        </authorList>
    </citation>
    <scope>NUCLEOTIDE SEQUENCE [LARGE SCALE GENOMIC DNA]</scope>
    <source>
        <strain evidence="1 2">120613-1</strain>
    </source>
</reference>
<dbReference type="AlphaFoldDB" id="A0A3N4ITP3"/>
<organism evidence="1 2">
    <name type="scientific">Choiromyces venosus 120613-1</name>
    <dbReference type="NCBI Taxonomy" id="1336337"/>
    <lineage>
        <taxon>Eukaryota</taxon>
        <taxon>Fungi</taxon>
        <taxon>Dikarya</taxon>
        <taxon>Ascomycota</taxon>
        <taxon>Pezizomycotina</taxon>
        <taxon>Pezizomycetes</taxon>
        <taxon>Pezizales</taxon>
        <taxon>Tuberaceae</taxon>
        <taxon>Choiromyces</taxon>
    </lineage>
</organism>
<evidence type="ECO:0000313" key="1">
    <source>
        <dbReference type="EMBL" id="RPA89553.1"/>
    </source>
</evidence>
<dbReference type="EMBL" id="ML120569">
    <property type="protein sequence ID" value="RPA89553.1"/>
    <property type="molecule type" value="Genomic_DNA"/>
</dbReference>
<gene>
    <name evidence="1" type="ORF">L873DRAFT_625730</name>
</gene>
<sequence>MISSAVDFLSSNFDVISRYDILPCHWSARIAAHLRRGTLGAVPAPPVCDTGILWLIQVDLECRILSVGYR</sequence>
<protein>
    <submittedName>
        <fullName evidence="1">Uncharacterized protein</fullName>
    </submittedName>
</protein>
<accession>A0A3N4ITP3</accession>
<dbReference type="Proteomes" id="UP000276215">
    <property type="component" value="Unassembled WGS sequence"/>
</dbReference>
<proteinExistence type="predicted"/>
<name>A0A3N4ITP3_9PEZI</name>
<evidence type="ECO:0000313" key="2">
    <source>
        <dbReference type="Proteomes" id="UP000276215"/>
    </source>
</evidence>
<keyword evidence="2" id="KW-1185">Reference proteome</keyword>